<dbReference type="Gene3D" id="3.40.710.10">
    <property type="entry name" value="DD-peptidase/beta-lactamase superfamily"/>
    <property type="match status" value="1"/>
</dbReference>
<keyword evidence="13 16" id="KW-0717">Septation</keyword>
<dbReference type="GO" id="GO:0005886">
    <property type="term" value="C:plasma membrane"/>
    <property type="evidence" value="ECO:0007669"/>
    <property type="project" value="UniProtKB-UniRule"/>
</dbReference>
<dbReference type="GO" id="GO:0009252">
    <property type="term" value="P:peptidoglycan biosynthetic process"/>
    <property type="evidence" value="ECO:0007669"/>
    <property type="project" value="UniProtKB-UniRule"/>
</dbReference>
<feature type="domain" description="Penicillin-binding protein transpeptidase" evidence="17">
    <location>
        <begin position="246"/>
        <end position="541"/>
    </location>
</feature>
<keyword evidence="2 16" id="KW-1003">Cell membrane</keyword>
<dbReference type="GO" id="GO:0008360">
    <property type="term" value="P:regulation of cell shape"/>
    <property type="evidence" value="ECO:0007669"/>
    <property type="project" value="UniProtKB-KW"/>
</dbReference>
<dbReference type="GO" id="GO:0000917">
    <property type="term" value="P:division septum assembly"/>
    <property type="evidence" value="ECO:0007669"/>
    <property type="project" value="UniProtKB-KW"/>
</dbReference>
<evidence type="ECO:0000256" key="14">
    <source>
        <dbReference type="ARBA" id="ARBA00023306"/>
    </source>
</evidence>
<dbReference type="InterPro" id="IPR001460">
    <property type="entry name" value="PCN-bd_Tpept"/>
</dbReference>
<dbReference type="Gene3D" id="3.30.450.330">
    <property type="match status" value="1"/>
</dbReference>
<dbReference type="Proteomes" id="UP000245081">
    <property type="component" value="Unassembled WGS sequence"/>
</dbReference>
<dbReference type="AlphaFoldDB" id="A0A2R5FBY9"/>
<evidence type="ECO:0000313" key="19">
    <source>
        <dbReference type="EMBL" id="GBG15359.1"/>
    </source>
</evidence>
<dbReference type="InterPro" id="IPR050515">
    <property type="entry name" value="Beta-lactam/transpept"/>
</dbReference>
<keyword evidence="9 16" id="KW-0133">Cell shape</keyword>
<evidence type="ECO:0000259" key="17">
    <source>
        <dbReference type="Pfam" id="PF00905"/>
    </source>
</evidence>
<comment type="catalytic activity">
    <reaction evidence="16">
        <text>Preferential cleavage: (Ac)2-L-Lys-D-Ala-|-D-Ala. Also transpeptidation of peptidyl-alanyl moieties that are N-acyl substituents of D-alanine.</text>
        <dbReference type="EC" id="3.4.16.4"/>
    </reaction>
</comment>
<reference evidence="19 20" key="1">
    <citation type="journal article" date="2018" name="Environ. Microbiol.">
        <title>Isolation and genomic characterization of Novimethylophilus kurashikiensis gen. nov. sp. nov., a new lanthanide-dependent methylotrophic species of Methylophilaceae.</title>
        <authorList>
            <person name="Lv H."/>
            <person name="Sahin N."/>
            <person name="Tani A."/>
        </authorList>
    </citation>
    <scope>NUCLEOTIDE SEQUENCE [LARGE SCALE GENOMIC DNA]</scope>
    <source>
        <strain evidence="19 20">La2-4</strain>
    </source>
</reference>
<dbReference type="Gene3D" id="3.90.1310.10">
    <property type="entry name" value="Penicillin-binding protein 2a (Domain 2)"/>
    <property type="match status" value="1"/>
</dbReference>
<dbReference type="SUPFAM" id="SSF56601">
    <property type="entry name" value="beta-lactamase/transpeptidase-like"/>
    <property type="match status" value="1"/>
</dbReference>
<comment type="function">
    <text evidence="16">Catalyzes cross-linking of the peptidoglycan cell wall at the division septum.</text>
</comment>
<evidence type="ECO:0000256" key="11">
    <source>
        <dbReference type="ARBA" id="ARBA00022989"/>
    </source>
</evidence>
<evidence type="ECO:0000256" key="2">
    <source>
        <dbReference type="ARBA" id="ARBA00022475"/>
    </source>
</evidence>
<organism evidence="19 20">
    <name type="scientific">Novimethylophilus kurashikiensis</name>
    <dbReference type="NCBI Taxonomy" id="1825523"/>
    <lineage>
        <taxon>Bacteria</taxon>
        <taxon>Pseudomonadati</taxon>
        <taxon>Pseudomonadota</taxon>
        <taxon>Betaproteobacteria</taxon>
        <taxon>Nitrosomonadales</taxon>
        <taxon>Methylophilaceae</taxon>
        <taxon>Novimethylophilus</taxon>
    </lineage>
</organism>
<keyword evidence="3 16" id="KW-0997">Cell inner membrane</keyword>
<dbReference type="PANTHER" id="PTHR30627">
    <property type="entry name" value="PEPTIDOGLYCAN D,D-TRANSPEPTIDASE"/>
    <property type="match status" value="1"/>
</dbReference>
<gene>
    <name evidence="16 19" type="primary">ftsI</name>
    <name evidence="19" type="ORF">NMK_2964</name>
</gene>
<keyword evidence="14 16" id="KW-0131">Cell cycle</keyword>
<keyword evidence="15 16" id="KW-0961">Cell wall biogenesis/degradation</keyword>
<evidence type="ECO:0000256" key="16">
    <source>
        <dbReference type="HAMAP-Rule" id="MF_02080"/>
    </source>
</evidence>
<evidence type="ECO:0000256" key="13">
    <source>
        <dbReference type="ARBA" id="ARBA00023210"/>
    </source>
</evidence>
<keyword evidence="11 16" id="KW-1133">Transmembrane helix</keyword>
<keyword evidence="10 16" id="KW-0573">Peptidoglycan synthesis</keyword>
<keyword evidence="7 16" id="KW-0812">Transmembrane</keyword>
<comment type="caution">
    <text evidence="19">The sequence shown here is derived from an EMBL/GenBank/DDBJ whole genome shotgun (WGS) entry which is preliminary data.</text>
</comment>
<evidence type="ECO:0000256" key="9">
    <source>
        <dbReference type="ARBA" id="ARBA00022960"/>
    </source>
</evidence>
<keyword evidence="4 16" id="KW-0132">Cell division</keyword>
<dbReference type="GO" id="GO:0043093">
    <property type="term" value="P:FtsZ-dependent cytokinesis"/>
    <property type="evidence" value="ECO:0007669"/>
    <property type="project" value="UniProtKB-UniRule"/>
</dbReference>
<dbReference type="GO" id="GO:0071555">
    <property type="term" value="P:cell wall organization"/>
    <property type="evidence" value="ECO:0007669"/>
    <property type="project" value="UniProtKB-KW"/>
</dbReference>
<name>A0A2R5FBY9_9PROT</name>
<dbReference type="EMBL" id="BDOQ01000018">
    <property type="protein sequence ID" value="GBG15359.1"/>
    <property type="molecule type" value="Genomic_DNA"/>
</dbReference>
<evidence type="ECO:0000256" key="7">
    <source>
        <dbReference type="ARBA" id="ARBA00022692"/>
    </source>
</evidence>
<comment type="similarity">
    <text evidence="16">Belongs to the transpeptidase family. FtsI subfamily.</text>
</comment>
<evidence type="ECO:0000256" key="3">
    <source>
        <dbReference type="ARBA" id="ARBA00022519"/>
    </source>
</evidence>
<comment type="subcellular location">
    <subcellularLocation>
        <location evidence="1">Membrane</location>
    </subcellularLocation>
</comment>
<dbReference type="InterPro" id="IPR037532">
    <property type="entry name" value="FtsI_transpept"/>
</dbReference>
<evidence type="ECO:0000256" key="1">
    <source>
        <dbReference type="ARBA" id="ARBA00004370"/>
    </source>
</evidence>
<proteinExistence type="inferred from homology"/>
<evidence type="ECO:0000259" key="18">
    <source>
        <dbReference type="Pfam" id="PF03717"/>
    </source>
</evidence>
<keyword evidence="5 16" id="KW-0121">Carboxypeptidase</keyword>
<dbReference type="PANTHER" id="PTHR30627:SF1">
    <property type="entry name" value="PEPTIDOGLYCAN D,D-TRANSPEPTIDASE FTSI"/>
    <property type="match status" value="1"/>
</dbReference>
<dbReference type="Pfam" id="PF03717">
    <property type="entry name" value="PBP_dimer"/>
    <property type="match status" value="1"/>
</dbReference>
<dbReference type="UniPathway" id="UPA00219"/>
<dbReference type="GO" id="GO:0008658">
    <property type="term" value="F:penicillin binding"/>
    <property type="evidence" value="ECO:0007669"/>
    <property type="project" value="InterPro"/>
</dbReference>
<dbReference type="EC" id="3.4.16.4" evidence="16"/>
<keyword evidence="6 16" id="KW-0645">Protease</keyword>
<dbReference type="GO" id="GO:0009002">
    <property type="term" value="F:serine-type D-Ala-D-Ala carboxypeptidase activity"/>
    <property type="evidence" value="ECO:0007669"/>
    <property type="project" value="UniProtKB-UniRule"/>
</dbReference>
<dbReference type="OrthoDB" id="9789078at2"/>
<dbReference type="InterPro" id="IPR036138">
    <property type="entry name" value="PBP_dimer_sf"/>
</dbReference>
<keyword evidence="8 16" id="KW-0378">Hydrolase</keyword>
<sequence length="573" mass="62544">MARAQPIVLLPAWRRRTLLIALLACLTVLLGRAVYLQGMRTDFLQQKGDARYSRTLVLSAHRGMIIDRNGEALAISTPVESVWASPPDVTINTDKLKNLAQLLRIKPSELSKKLENSDREFVYLKRRMPPEEAARVMQLGIPGVFLQREYRRFYPAGDVAAHLIGFTGVDDKGQEGMELAYQDWLSGKAGSRRVIKDRQGHIIEDQEAVKVPQDGRDLSLSIDRNIQYLAYRELSRAVEQHKAKAGGIIVLDSRTGEVLALANQPAYNPNNPVNIAGRSRNRAIVDIFEPGSTLKPFTAAAVLEAGTYRADTMIDTGNGTLTIGRRTIHDAHPAGVIDVAHVIQKSSNVGAAKMALSLQPHTLWNMFNEVGFGESAHANFPGEAAGRLRPWQHWQPIEQATMSYGHGISLSLLQLARAYTIFANDGEIKPISLLKLKEPPIGQHVISSQTAQTVRGMLELVVQPGGTAPKAQVMGYRVAGKTGTAHKLVDGQYASNRYVASFIGMAPASNPRLIIAVMIDEPSDGQYYGGSVAGPVFSAVMGEALRKLAVPQDAPTNNIVIPPEDAQEVKEVV</sequence>
<dbReference type="InterPro" id="IPR005311">
    <property type="entry name" value="PBP_dimer"/>
</dbReference>
<evidence type="ECO:0000256" key="12">
    <source>
        <dbReference type="ARBA" id="ARBA00023136"/>
    </source>
</evidence>
<evidence type="ECO:0000256" key="4">
    <source>
        <dbReference type="ARBA" id="ARBA00022618"/>
    </source>
</evidence>
<feature type="domain" description="Penicillin-binding protein dimerisation" evidence="18">
    <location>
        <begin position="59"/>
        <end position="205"/>
    </location>
</feature>
<evidence type="ECO:0000256" key="8">
    <source>
        <dbReference type="ARBA" id="ARBA00022801"/>
    </source>
</evidence>
<keyword evidence="20" id="KW-1185">Reference proteome</keyword>
<dbReference type="InterPro" id="IPR012338">
    <property type="entry name" value="Beta-lactam/transpept-like"/>
</dbReference>
<keyword evidence="12 16" id="KW-0472">Membrane</keyword>
<evidence type="ECO:0000256" key="5">
    <source>
        <dbReference type="ARBA" id="ARBA00022645"/>
    </source>
</evidence>
<protein>
    <recommendedName>
        <fullName evidence="16">Peptidoglycan D,D-transpeptidase FtsI</fullName>
        <ecNumber evidence="16">3.4.16.4</ecNumber>
    </recommendedName>
    <alternativeName>
        <fullName evidence="16">Penicillin-binding protein 3</fullName>
        <shortName evidence="16">PBP-3</shortName>
    </alternativeName>
</protein>
<dbReference type="GO" id="GO:0008955">
    <property type="term" value="F:peptidoglycan glycosyltransferase activity"/>
    <property type="evidence" value="ECO:0007669"/>
    <property type="project" value="InterPro"/>
</dbReference>
<evidence type="ECO:0000256" key="6">
    <source>
        <dbReference type="ARBA" id="ARBA00022670"/>
    </source>
</evidence>
<dbReference type="Pfam" id="PF00905">
    <property type="entry name" value="Transpeptidase"/>
    <property type="match status" value="1"/>
</dbReference>
<evidence type="ECO:0000256" key="15">
    <source>
        <dbReference type="ARBA" id="ARBA00023316"/>
    </source>
</evidence>
<dbReference type="SUPFAM" id="SSF56519">
    <property type="entry name" value="Penicillin binding protein dimerisation domain"/>
    <property type="match status" value="1"/>
</dbReference>
<comment type="pathway">
    <text evidence="16">Cell wall biogenesis; peptidoglycan biosynthesis.</text>
</comment>
<feature type="active site" description="Acyl-ester intermediate" evidence="16">
    <location>
        <position position="292"/>
    </location>
</feature>
<evidence type="ECO:0000313" key="20">
    <source>
        <dbReference type="Proteomes" id="UP000245081"/>
    </source>
</evidence>
<evidence type="ECO:0000256" key="10">
    <source>
        <dbReference type="ARBA" id="ARBA00022984"/>
    </source>
</evidence>
<dbReference type="HAMAP" id="MF_02080">
    <property type="entry name" value="FtsI_transpept"/>
    <property type="match status" value="1"/>
</dbReference>
<dbReference type="GO" id="GO:0006508">
    <property type="term" value="P:proteolysis"/>
    <property type="evidence" value="ECO:0007669"/>
    <property type="project" value="UniProtKB-KW"/>
</dbReference>
<dbReference type="RefSeq" id="WP_109016511.1">
    <property type="nucleotide sequence ID" value="NZ_BDOQ01000018.1"/>
</dbReference>
<accession>A0A2R5FBY9</accession>